<dbReference type="EMBL" id="VTES01000001">
    <property type="protein sequence ID" value="TYS66377.1"/>
    <property type="molecule type" value="Genomic_DNA"/>
</dbReference>
<dbReference type="AlphaFoldDB" id="A0A5D4SSM8"/>
<protein>
    <submittedName>
        <fullName evidence="1">Phage tail protein</fullName>
    </submittedName>
</protein>
<dbReference type="Proteomes" id="UP000323732">
    <property type="component" value="Unassembled WGS sequence"/>
</dbReference>
<proteinExistence type="predicted"/>
<reference evidence="1 2" key="1">
    <citation type="submission" date="2019-08" db="EMBL/GenBank/DDBJ databases">
        <title>Bacillus genomes from the desert of Cuatro Cienegas, Coahuila.</title>
        <authorList>
            <person name="Olmedo-Alvarez G."/>
        </authorList>
    </citation>
    <scope>NUCLEOTIDE SEQUENCE [LARGE SCALE GENOMIC DNA]</scope>
    <source>
        <strain evidence="1 2">CH37_1T</strain>
    </source>
</reference>
<evidence type="ECO:0000313" key="2">
    <source>
        <dbReference type="Proteomes" id="UP000323732"/>
    </source>
</evidence>
<name>A0A5D4SSM8_9BACI</name>
<dbReference type="Pfam" id="PF06995">
    <property type="entry name" value="Phage_P2_GpU"/>
    <property type="match status" value="1"/>
</dbReference>
<dbReference type="InterPro" id="IPR009734">
    <property type="entry name" value="Myoviridae_GpU"/>
</dbReference>
<accession>A0A5D4SSM8</accession>
<comment type="caution">
    <text evidence="1">The sequence shown here is derived from an EMBL/GenBank/DDBJ whole genome shotgun (WGS) entry which is preliminary data.</text>
</comment>
<organism evidence="1 2">
    <name type="scientific">Bacillus infantis</name>
    <dbReference type="NCBI Taxonomy" id="324767"/>
    <lineage>
        <taxon>Bacteria</taxon>
        <taxon>Bacillati</taxon>
        <taxon>Bacillota</taxon>
        <taxon>Bacilli</taxon>
        <taxon>Bacillales</taxon>
        <taxon>Bacillaceae</taxon>
        <taxon>Bacillus</taxon>
    </lineage>
</organism>
<sequence length="134" mass="15246">MVIGFFGKLVFEVSDKKIKTFSNFKRDTAGRWNKHDTIGKLPASEFIGPDLDTISFDIKLSAAFGVKPYEEMEKWYLCARNGNAEMLVIGKKRQASGRWVVKQVSQAWDVVLNNGAVYSLNMTVSLEEYTERIK</sequence>
<evidence type="ECO:0000313" key="1">
    <source>
        <dbReference type="EMBL" id="TYS66377.1"/>
    </source>
</evidence>
<gene>
    <name evidence="1" type="ORF">FZD47_02500</name>
</gene>